<dbReference type="Proteomes" id="UP001499951">
    <property type="component" value="Unassembled WGS sequence"/>
</dbReference>
<keyword evidence="2" id="KW-0032">Aminotransferase</keyword>
<dbReference type="InterPro" id="IPR015422">
    <property type="entry name" value="PyrdxlP-dep_Trfase_small"/>
</dbReference>
<protein>
    <submittedName>
        <fullName evidence="2">DegT/DnrJ/EryC1/StrS aminotransferase family protein</fullName>
    </submittedName>
</protein>
<dbReference type="Gene3D" id="3.40.640.10">
    <property type="entry name" value="Type I PLP-dependent aspartate aminotransferase-like (Major domain)"/>
    <property type="match status" value="1"/>
</dbReference>
<dbReference type="Pfam" id="PF01041">
    <property type="entry name" value="DegT_DnrJ_EryC1"/>
    <property type="match status" value="1"/>
</dbReference>
<comment type="similarity">
    <text evidence="1">Belongs to the DegT/DnrJ/EryC1 family.</text>
</comment>
<accession>A0ABN1EIX8</accession>
<dbReference type="InterPro" id="IPR015424">
    <property type="entry name" value="PyrdxlP-dep_Trfase"/>
</dbReference>
<gene>
    <name evidence="2" type="ORF">GCM10008942_15140</name>
</gene>
<dbReference type="InterPro" id="IPR000653">
    <property type="entry name" value="DegT/StrS_aminotransferase"/>
</dbReference>
<dbReference type="GO" id="GO:0008483">
    <property type="term" value="F:transaminase activity"/>
    <property type="evidence" value="ECO:0007669"/>
    <property type="project" value="UniProtKB-KW"/>
</dbReference>
<dbReference type="PANTHER" id="PTHR30244">
    <property type="entry name" value="TRANSAMINASE"/>
    <property type="match status" value="1"/>
</dbReference>
<proteinExistence type="inferred from homology"/>
<keyword evidence="3" id="KW-1185">Reference proteome</keyword>
<dbReference type="Gene3D" id="3.90.1150.10">
    <property type="entry name" value="Aspartate Aminotransferase, domain 1"/>
    <property type="match status" value="1"/>
</dbReference>
<organism evidence="2 3">
    <name type="scientific">Rhizomicrobium electricum</name>
    <dbReference type="NCBI Taxonomy" id="480070"/>
    <lineage>
        <taxon>Bacteria</taxon>
        <taxon>Pseudomonadati</taxon>
        <taxon>Pseudomonadota</taxon>
        <taxon>Alphaproteobacteria</taxon>
        <taxon>Micropepsales</taxon>
        <taxon>Micropepsaceae</taxon>
        <taxon>Rhizomicrobium</taxon>
    </lineage>
</organism>
<dbReference type="CDD" id="cd00616">
    <property type="entry name" value="AHBA_syn"/>
    <property type="match status" value="1"/>
</dbReference>
<sequence>MGASIPFIDLQAQRRRLGEELNAAVLATVASGQYILGPQVREFEEKLAAFCGVKHVVGCANGTDALVLPLMAWGVGPGDAVFVPSFTFAATAEVAVLVGASPVFVDVLEDTFNMDPKSLEAAIALVKKEGKLKPKVIVPVDLFGQPADYKAIEPIAAREGLKLLCDTAQGFGSRYHGRVTGSIGDAASTSFFPAKPLGCYGDGGAVFTNDAAFADLLRSIQVHGQGVDKYENVRIGMNSRLDSIQATILIEKLKIFADEIELREKVARRYNAGLGASNRIRVPVVPEGCTSTWAQYTLQVPDRAKLQADLKAKGVPTAVYYSIPLARQKAYAQYPSAPIPVTEKISHTVVSLPMHPYLDEATQDTIIAAVLESVGRD</sequence>
<evidence type="ECO:0000256" key="1">
    <source>
        <dbReference type="RuleBase" id="RU004508"/>
    </source>
</evidence>
<evidence type="ECO:0000313" key="3">
    <source>
        <dbReference type="Proteomes" id="UP001499951"/>
    </source>
</evidence>
<keyword evidence="1" id="KW-0663">Pyridoxal phosphate</keyword>
<dbReference type="PANTHER" id="PTHR30244:SF42">
    <property type="entry name" value="UDP-2-ACETAMIDO-2-DEOXY-3-OXO-D-GLUCURONATE AMINOTRANSFERASE"/>
    <property type="match status" value="1"/>
</dbReference>
<dbReference type="RefSeq" id="WP_341801817.1">
    <property type="nucleotide sequence ID" value="NZ_BAAADD010000003.1"/>
</dbReference>
<name>A0ABN1EIX8_9PROT</name>
<reference evidence="2 3" key="1">
    <citation type="journal article" date="2019" name="Int. J. Syst. Evol. Microbiol.">
        <title>The Global Catalogue of Microorganisms (GCM) 10K type strain sequencing project: providing services to taxonomists for standard genome sequencing and annotation.</title>
        <authorList>
            <consortium name="The Broad Institute Genomics Platform"/>
            <consortium name="The Broad Institute Genome Sequencing Center for Infectious Disease"/>
            <person name="Wu L."/>
            <person name="Ma J."/>
        </authorList>
    </citation>
    <scope>NUCLEOTIDE SEQUENCE [LARGE SCALE GENOMIC DNA]</scope>
    <source>
        <strain evidence="2 3">JCM 15089</strain>
    </source>
</reference>
<evidence type="ECO:0000313" key="2">
    <source>
        <dbReference type="EMBL" id="GAA0567549.1"/>
    </source>
</evidence>
<keyword evidence="2" id="KW-0808">Transferase</keyword>
<dbReference type="InterPro" id="IPR015421">
    <property type="entry name" value="PyrdxlP-dep_Trfase_major"/>
</dbReference>
<dbReference type="PIRSF" id="PIRSF000390">
    <property type="entry name" value="PLP_StrS"/>
    <property type="match status" value="1"/>
</dbReference>
<dbReference type="SUPFAM" id="SSF53383">
    <property type="entry name" value="PLP-dependent transferases"/>
    <property type="match status" value="1"/>
</dbReference>
<comment type="caution">
    <text evidence="2">The sequence shown here is derived from an EMBL/GenBank/DDBJ whole genome shotgun (WGS) entry which is preliminary data.</text>
</comment>
<dbReference type="EMBL" id="BAAADD010000003">
    <property type="protein sequence ID" value="GAA0567549.1"/>
    <property type="molecule type" value="Genomic_DNA"/>
</dbReference>